<dbReference type="RefSeq" id="WP_185665544.1">
    <property type="nucleotide sequence ID" value="NZ_JACLAW010000016.1"/>
</dbReference>
<feature type="domain" description="SPOR" evidence="2">
    <location>
        <begin position="348"/>
        <end position="432"/>
    </location>
</feature>
<dbReference type="InterPro" id="IPR011990">
    <property type="entry name" value="TPR-like_helical_dom_sf"/>
</dbReference>
<dbReference type="Pfam" id="PF05036">
    <property type="entry name" value="SPOR"/>
    <property type="match status" value="1"/>
</dbReference>
<protein>
    <submittedName>
        <fullName evidence="3">SPOR domain-containing protein</fullName>
    </submittedName>
</protein>
<dbReference type="Gene3D" id="1.25.40.10">
    <property type="entry name" value="Tetratricopeptide repeat domain"/>
    <property type="match status" value="1"/>
</dbReference>
<dbReference type="Proteomes" id="UP000566813">
    <property type="component" value="Unassembled WGS sequence"/>
</dbReference>
<keyword evidence="4" id="KW-1185">Reference proteome</keyword>
<dbReference type="InterPro" id="IPR007730">
    <property type="entry name" value="SPOR-like_dom"/>
</dbReference>
<reference evidence="3 4" key="1">
    <citation type="submission" date="2020-08" db="EMBL/GenBank/DDBJ databases">
        <title>The genome sequence of type strain Novosphingobium flavum NBRC 111647.</title>
        <authorList>
            <person name="Liu Y."/>
        </authorList>
    </citation>
    <scope>NUCLEOTIDE SEQUENCE [LARGE SCALE GENOMIC DNA]</scope>
    <source>
        <strain evidence="3 4">NBRC 111647</strain>
    </source>
</reference>
<comment type="caution">
    <text evidence="3">The sequence shown here is derived from an EMBL/GenBank/DDBJ whole genome shotgun (WGS) entry which is preliminary data.</text>
</comment>
<feature type="chain" id="PRO_5031429373" evidence="1">
    <location>
        <begin position="23"/>
        <end position="455"/>
    </location>
</feature>
<dbReference type="GO" id="GO:0042834">
    <property type="term" value="F:peptidoglycan binding"/>
    <property type="evidence" value="ECO:0007669"/>
    <property type="project" value="InterPro"/>
</dbReference>
<dbReference type="InterPro" id="IPR006311">
    <property type="entry name" value="TAT_signal"/>
</dbReference>
<dbReference type="PROSITE" id="PS51724">
    <property type="entry name" value="SPOR"/>
    <property type="match status" value="1"/>
</dbReference>
<organism evidence="3 4">
    <name type="scientific">Novosphingobium flavum</name>
    <dbReference type="NCBI Taxonomy" id="1778672"/>
    <lineage>
        <taxon>Bacteria</taxon>
        <taxon>Pseudomonadati</taxon>
        <taxon>Pseudomonadota</taxon>
        <taxon>Alphaproteobacteria</taxon>
        <taxon>Sphingomonadales</taxon>
        <taxon>Sphingomonadaceae</taxon>
        <taxon>Novosphingobium</taxon>
    </lineage>
</organism>
<name>A0A7X1FUK6_9SPHN</name>
<sequence>MTATTRQTALLAGASVAAALLAGCSGMGGVKSASAGEPQGALPGAKVDARIAKAVTKAEGEVAKAPDNAAARAALGQAYLSAGRFVSAGTAFDDAMALGDNSGRTALGLALAKLGSGQSREAVAILDDWREEIPASDLGLALALSGETSRGVAVLADALRGGENTAKLRQNLAYAYALDGRWTEAKLMAAQDVPADQLDKRLAFWALSMLPDKGTDRVAALIGAPVEIRDPGQPAALALKAAPEAQPQLAMADAAPASVPAPVAEIAPVAVPAAVPVKVAVAAPPAELPPAMASTVEGNAVVQRLPAPKNAPRMVAVAAPAPTLAPARVASAARGRPRNVAVTTRVKPLAPGAHYVQLGAFSSPQGARRAWGIYTSRDPKLSAYAMTITQATVKGKQVWRVAAGGLSGRLAATSLCERLKASGGACFAYAAPARAPVAAPAAPMLAAGGPQRARR</sequence>
<dbReference type="AlphaFoldDB" id="A0A7X1FUK6"/>
<evidence type="ECO:0000313" key="3">
    <source>
        <dbReference type="EMBL" id="MBC2667250.1"/>
    </source>
</evidence>
<dbReference type="SUPFAM" id="SSF48452">
    <property type="entry name" value="TPR-like"/>
    <property type="match status" value="1"/>
</dbReference>
<accession>A0A7X1FUK6</accession>
<dbReference type="EMBL" id="JACLAW010000016">
    <property type="protein sequence ID" value="MBC2667250.1"/>
    <property type="molecule type" value="Genomic_DNA"/>
</dbReference>
<dbReference type="PROSITE" id="PS51318">
    <property type="entry name" value="TAT"/>
    <property type="match status" value="1"/>
</dbReference>
<gene>
    <name evidence="3" type="ORF">H7F51_17155</name>
</gene>
<evidence type="ECO:0000256" key="1">
    <source>
        <dbReference type="SAM" id="SignalP"/>
    </source>
</evidence>
<dbReference type="Gene3D" id="3.30.70.1070">
    <property type="entry name" value="Sporulation related repeat"/>
    <property type="match status" value="1"/>
</dbReference>
<dbReference type="SUPFAM" id="SSF110997">
    <property type="entry name" value="Sporulation related repeat"/>
    <property type="match status" value="1"/>
</dbReference>
<proteinExistence type="predicted"/>
<dbReference type="InterPro" id="IPR036680">
    <property type="entry name" value="SPOR-like_sf"/>
</dbReference>
<evidence type="ECO:0000259" key="2">
    <source>
        <dbReference type="PROSITE" id="PS51724"/>
    </source>
</evidence>
<feature type="signal peptide" evidence="1">
    <location>
        <begin position="1"/>
        <end position="22"/>
    </location>
</feature>
<dbReference type="PROSITE" id="PS51257">
    <property type="entry name" value="PROKAR_LIPOPROTEIN"/>
    <property type="match status" value="1"/>
</dbReference>
<keyword evidence="1" id="KW-0732">Signal</keyword>
<evidence type="ECO:0000313" key="4">
    <source>
        <dbReference type="Proteomes" id="UP000566813"/>
    </source>
</evidence>